<dbReference type="PATRIC" id="fig|1331206.3.peg.2291"/>
<dbReference type="Gene3D" id="3.40.1350.10">
    <property type="match status" value="1"/>
</dbReference>
<reference evidence="12 13" key="1">
    <citation type="submission" date="2014-03" db="EMBL/GenBank/DDBJ databases">
        <title>Genome sequence of Bordetella holmseii.</title>
        <authorList>
            <person name="Harvill E."/>
            <person name="Goodfield L.L."/>
            <person name="Ivanov Y."/>
            <person name="Meyer J.A."/>
            <person name="Newth C."/>
            <person name="Cassiday P."/>
            <person name="Tondella M.L."/>
            <person name="Liao P."/>
            <person name="Zimmerman J."/>
            <person name="Meert K."/>
            <person name="Wessel D."/>
            <person name="Berger J."/>
            <person name="Dean J.M."/>
            <person name="Holubkov R."/>
            <person name="Burr J."/>
            <person name="Liu T."/>
            <person name="Brinkac L.M."/>
            <person name="Sanka R."/>
            <person name="Kim M."/>
            <person name="Losada L."/>
        </authorList>
    </citation>
    <scope>NUCLEOTIDE SEQUENCE [LARGE SCALE GENOMIC DNA]</scope>
    <source>
        <strain evidence="12 13">CDC-H585-BH</strain>
    </source>
</reference>
<dbReference type="SMART" id="SM00990">
    <property type="entry name" value="VRR_NUC"/>
    <property type="match status" value="1"/>
</dbReference>
<comment type="similarity">
    <text evidence="4">Belongs to the FAN1 family.</text>
</comment>
<dbReference type="EC" id="3.1.4.1" evidence="5"/>
<keyword evidence="6" id="KW-0540">Nuclease</keyword>
<evidence type="ECO:0000313" key="12">
    <source>
        <dbReference type="EMBL" id="KAK90097.1"/>
    </source>
</evidence>
<dbReference type="InterPro" id="IPR033315">
    <property type="entry name" value="Fan1-like"/>
</dbReference>
<comment type="catalytic activity">
    <reaction evidence="1">
        <text>Hydrolytically removes 5'-nucleotides successively from the 3'-hydroxy termini of 3'-hydroxy-terminated oligonucleotides.</text>
        <dbReference type="EC" id="3.1.4.1"/>
    </reaction>
</comment>
<feature type="domain" description="VRR-NUC" evidence="11">
    <location>
        <begin position="423"/>
        <end position="537"/>
    </location>
</feature>
<comment type="caution">
    <text evidence="12">The sequence shown here is derived from an EMBL/GenBank/DDBJ whole genome shotgun (WGS) entry which is preliminary data.</text>
</comment>
<accession>A0A158M4X0</accession>
<organism evidence="12 13">
    <name type="scientific">Bordetella holmesii CDC-H585-BH</name>
    <dbReference type="NCBI Taxonomy" id="1331206"/>
    <lineage>
        <taxon>Bacteria</taxon>
        <taxon>Pseudomonadati</taxon>
        <taxon>Pseudomonadota</taxon>
        <taxon>Betaproteobacteria</taxon>
        <taxon>Burkholderiales</taxon>
        <taxon>Alcaligenaceae</taxon>
        <taxon>Bordetella</taxon>
    </lineage>
</organism>
<evidence type="ECO:0000256" key="6">
    <source>
        <dbReference type="ARBA" id="ARBA00022722"/>
    </source>
</evidence>
<dbReference type="PANTHER" id="PTHR15749:SF4">
    <property type="entry name" value="FANCONI-ASSOCIATED NUCLEASE 1"/>
    <property type="match status" value="1"/>
</dbReference>
<dbReference type="STRING" id="35814.BBB42_09175"/>
<keyword evidence="8" id="KW-0378">Hydrolase</keyword>
<evidence type="ECO:0000256" key="8">
    <source>
        <dbReference type="ARBA" id="ARBA00022801"/>
    </source>
</evidence>
<dbReference type="Pfam" id="PF18081">
    <property type="entry name" value="FANC_SAP"/>
    <property type="match status" value="1"/>
</dbReference>
<proteinExistence type="inferred from homology"/>
<dbReference type="Pfam" id="PF21315">
    <property type="entry name" value="FAN1_HTH"/>
    <property type="match status" value="1"/>
</dbReference>
<dbReference type="RefSeq" id="WP_005013768.1">
    <property type="nucleotide sequence ID" value="NZ_JFZZ01000081.1"/>
</dbReference>
<evidence type="ECO:0000256" key="1">
    <source>
        <dbReference type="ARBA" id="ARBA00000983"/>
    </source>
</evidence>
<dbReference type="GeneID" id="93120004"/>
<keyword evidence="9" id="KW-0460">Magnesium</keyword>
<dbReference type="InterPro" id="IPR049125">
    <property type="entry name" value="FAN1-like_WH"/>
</dbReference>
<dbReference type="InterPro" id="IPR011856">
    <property type="entry name" value="tRNA_endonuc-like_dom_sf"/>
</dbReference>
<dbReference type="GO" id="GO:0003676">
    <property type="term" value="F:nucleic acid binding"/>
    <property type="evidence" value="ECO:0007669"/>
    <property type="project" value="InterPro"/>
</dbReference>
<evidence type="ECO:0000256" key="9">
    <source>
        <dbReference type="ARBA" id="ARBA00022842"/>
    </source>
</evidence>
<dbReference type="AlphaFoldDB" id="A0A158M4X0"/>
<evidence type="ECO:0000256" key="2">
    <source>
        <dbReference type="ARBA" id="ARBA00001936"/>
    </source>
</evidence>
<dbReference type="Proteomes" id="UP000026682">
    <property type="component" value="Unassembled WGS sequence"/>
</dbReference>
<evidence type="ECO:0000256" key="10">
    <source>
        <dbReference type="ARBA" id="ARBA00023211"/>
    </source>
</evidence>
<evidence type="ECO:0000313" key="13">
    <source>
        <dbReference type="Proteomes" id="UP000026682"/>
    </source>
</evidence>
<keyword evidence="10" id="KW-0464">Manganese</keyword>
<comment type="cofactor">
    <cofactor evidence="3">
        <name>Mg(2+)</name>
        <dbReference type="ChEBI" id="CHEBI:18420"/>
    </cofactor>
</comment>
<dbReference type="GO" id="GO:0036297">
    <property type="term" value="P:interstrand cross-link repair"/>
    <property type="evidence" value="ECO:0007669"/>
    <property type="project" value="InterPro"/>
</dbReference>
<protein>
    <recommendedName>
        <fullName evidence="5">phosphodiesterase I</fullName>
        <ecNumber evidence="5">3.1.4.1</ecNumber>
    </recommendedName>
</protein>
<sequence length="538" mass="60992">MLPAHRYYYLHNFQRELDWVAARYDDMLDAAERDFLCRFGALPQGSQALLVRLLTRKGDVFRSDKLVYDEIGDITAAASPLLELGWLAANPDLSVEDLGRLYTKTELAPLADHKPGVRKDILLEALQPHAPRPHRDWWPHAQESVWQVRVGEVCERFRLLFFGNLRQQWDELVLTDLGIYQYESVPFSLESRAFQHRIDLADYLRLERWREQLDQSGPDPDLRQAVCAATSANPWLMARRAKLLMRFGQASERLRDWPQAGAAYAACHYRGARHRLMRVLEQQGQYAQAHALAMAAMAEPEDEGESQRVARMLPRLRRQLGLAAPPKVAEPALLQESLCLAAPASGTSVEGAVRDHYASLGATVHHVESSLINGLFGLLCWEAIFAPLPGAFFHPYQRGPADLSAPDFVARRARLFQTCLGYLDDGSYVGRIRQRYADRQGVQSPFVQWGLLTPSLLDQALDGVPAADLRRLFERLLADPGAYRSGLPDLICFWPGQGRYELVEVKGSDDRLQDNQTAWLHYCARHGIATRVCYVNWK</sequence>
<evidence type="ECO:0000256" key="3">
    <source>
        <dbReference type="ARBA" id="ARBA00001946"/>
    </source>
</evidence>
<dbReference type="GO" id="GO:0004528">
    <property type="term" value="F:phosphodiesterase I activity"/>
    <property type="evidence" value="ECO:0007669"/>
    <property type="project" value="UniProtKB-EC"/>
</dbReference>
<dbReference type="EMBL" id="JFZZ01000081">
    <property type="protein sequence ID" value="KAK90097.1"/>
    <property type="molecule type" value="Genomic_DNA"/>
</dbReference>
<dbReference type="PANTHER" id="PTHR15749">
    <property type="entry name" value="FANCONI-ASSOCIATED NUCLEASE 1"/>
    <property type="match status" value="1"/>
</dbReference>
<comment type="cofactor">
    <cofactor evidence="2">
        <name>Mn(2+)</name>
        <dbReference type="ChEBI" id="CHEBI:29035"/>
    </cofactor>
</comment>
<dbReference type="InterPro" id="IPR040603">
    <property type="entry name" value="FAN1_SAP_bact"/>
</dbReference>
<evidence type="ECO:0000256" key="4">
    <source>
        <dbReference type="ARBA" id="ARBA00005533"/>
    </source>
</evidence>
<dbReference type="InterPro" id="IPR014883">
    <property type="entry name" value="VRR_NUC"/>
</dbReference>
<gene>
    <name evidence="12" type="ORF">L497_1152</name>
</gene>
<name>A0A158M4X0_9BORD</name>
<evidence type="ECO:0000256" key="5">
    <source>
        <dbReference type="ARBA" id="ARBA00012029"/>
    </source>
</evidence>
<evidence type="ECO:0000256" key="7">
    <source>
        <dbReference type="ARBA" id="ARBA00022723"/>
    </source>
</evidence>
<dbReference type="GO" id="GO:0046872">
    <property type="term" value="F:metal ion binding"/>
    <property type="evidence" value="ECO:0007669"/>
    <property type="project" value="UniProtKB-KW"/>
</dbReference>
<dbReference type="Pfam" id="PF08774">
    <property type="entry name" value="VRR_NUC"/>
    <property type="match status" value="1"/>
</dbReference>
<keyword evidence="7" id="KW-0479">Metal-binding</keyword>
<evidence type="ECO:0000259" key="11">
    <source>
        <dbReference type="SMART" id="SM00990"/>
    </source>
</evidence>